<dbReference type="InterPro" id="IPR036910">
    <property type="entry name" value="HMG_box_dom_sf"/>
</dbReference>
<sequence>MFSIALTATRSLSTSTPLWLNVTRPVIATSIKSQSLIRSFSISNVYLKEAIKEKKTVTKKKSSVKKSTSSKITSAAEKQAAKKALEAKKLAAKAKTLKKKEAANLKKQKKLAKLQEQKAKLAETKRLKDEKEKERPKKPATGFIAYVRENYSKNRNGDENSRNVISRLAIAWKNESDEVRNKYINLNKDEMETYKLNYASWKAKYKRPLNAYVKFIKHSYENSKKPESKEESIQQMIQFASKWKSLTPEEKQSFASK</sequence>
<dbReference type="SUPFAM" id="SSF47095">
    <property type="entry name" value="HMG-box"/>
    <property type="match status" value="2"/>
</dbReference>
<organism evidence="4 5">
    <name type="scientific">Pichia kluyveri</name>
    <name type="common">Yeast</name>
    <dbReference type="NCBI Taxonomy" id="36015"/>
    <lineage>
        <taxon>Eukaryota</taxon>
        <taxon>Fungi</taxon>
        <taxon>Dikarya</taxon>
        <taxon>Ascomycota</taxon>
        <taxon>Saccharomycotina</taxon>
        <taxon>Pichiomycetes</taxon>
        <taxon>Pichiales</taxon>
        <taxon>Pichiaceae</taxon>
        <taxon>Pichia</taxon>
    </lineage>
</organism>
<keyword evidence="2" id="KW-0175">Coiled coil</keyword>
<name>A0AAV5R2C7_PICKL</name>
<evidence type="ECO:0000256" key="2">
    <source>
        <dbReference type="SAM" id="Coils"/>
    </source>
</evidence>
<feature type="coiled-coil region" evidence="2">
    <location>
        <begin position="75"/>
        <end position="134"/>
    </location>
</feature>
<dbReference type="GO" id="GO:0005634">
    <property type="term" value="C:nucleus"/>
    <property type="evidence" value="ECO:0007669"/>
    <property type="project" value="UniProtKB-UniRule"/>
</dbReference>
<dbReference type="AlphaFoldDB" id="A0AAV5R2C7"/>
<dbReference type="PROSITE" id="PS50118">
    <property type="entry name" value="HMG_BOX_2"/>
    <property type="match status" value="2"/>
</dbReference>
<dbReference type="GO" id="GO:0003677">
    <property type="term" value="F:DNA binding"/>
    <property type="evidence" value="ECO:0007669"/>
    <property type="project" value="UniProtKB-UniRule"/>
</dbReference>
<dbReference type="InterPro" id="IPR009071">
    <property type="entry name" value="HMG_box_dom"/>
</dbReference>
<feature type="domain" description="HMG box" evidence="3">
    <location>
        <begin position="205"/>
        <end position="257"/>
    </location>
</feature>
<feature type="domain" description="HMG box" evidence="3">
    <location>
        <begin position="136"/>
        <end position="202"/>
    </location>
</feature>
<accession>A0AAV5R2C7</accession>
<keyword evidence="5" id="KW-1185">Reference proteome</keyword>
<evidence type="ECO:0000313" key="5">
    <source>
        <dbReference type="Proteomes" id="UP001378960"/>
    </source>
</evidence>
<keyword evidence="1" id="KW-0539">Nucleus</keyword>
<feature type="DNA-binding region" description="HMG box" evidence="1">
    <location>
        <begin position="136"/>
        <end position="202"/>
    </location>
</feature>
<evidence type="ECO:0000259" key="3">
    <source>
        <dbReference type="PROSITE" id="PS50118"/>
    </source>
</evidence>
<dbReference type="Proteomes" id="UP001378960">
    <property type="component" value="Unassembled WGS sequence"/>
</dbReference>
<keyword evidence="1" id="KW-0238">DNA-binding</keyword>
<protein>
    <recommendedName>
        <fullName evidence="3">HMG box domain-containing protein</fullName>
    </recommendedName>
</protein>
<reference evidence="4 5" key="1">
    <citation type="journal article" date="2023" name="Elife">
        <title>Identification of key yeast species and microbe-microbe interactions impacting larval growth of Drosophila in the wild.</title>
        <authorList>
            <person name="Mure A."/>
            <person name="Sugiura Y."/>
            <person name="Maeda R."/>
            <person name="Honda K."/>
            <person name="Sakurai N."/>
            <person name="Takahashi Y."/>
            <person name="Watada M."/>
            <person name="Katoh T."/>
            <person name="Gotoh A."/>
            <person name="Gotoh Y."/>
            <person name="Taniguchi I."/>
            <person name="Nakamura K."/>
            <person name="Hayashi T."/>
            <person name="Katayama T."/>
            <person name="Uemura T."/>
            <person name="Hattori Y."/>
        </authorList>
    </citation>
    <scope>NUCLEOTIDE SEQUENCE [LARGE SCALE GENOMIC DNA]</scope>
    <source>
        <strain evidence="4 5">PK-24</strain>
    </source>
</reference>
<comment type="caution">
    <text evidence="4">The sequence shown here is derived from an EMBL/GenBank/DDBJ whole genome shotgun (WGS) entry which is preliminary data.</text>
</comment>
<evidence type="ECO:0000256" key="1">
    <source>
        <dbReference type="PROSITE-ProRule" id="PRU00267"/>
    </source>
</evidence>
<proteinExistence type="predicted"/>
<dbReference type="Pfam" id="PF00505">
    <property type="entry name" value="HMG_box"/>
    <property type="match status" value="1"/>
</dbReference>
<dbReference type="EMBL" id="BTGB01000001">
    <property type="protein sequence ID" value="GMM44809.1"/>
    <property type="molecule type" value="Genomic_DNA"/>
</dbReference>
<evidence type="ECO:0000313" key="4">
    <source>
        <dbReference type="EMBL" id="GMM44809.1"/>
    </source>
</evidence>
<dbReference type="SMART" id="SM00398">
    <property type="entry name" value="HMG"/>
    <property type="match status" value="1"/>
</dbReference>
<gene>
    <name evidence="4" type="ORF">DAPK24_013840</name>
</gene>
<dbReference type="CDD" id="cd00084">
    <property type="entry name" value="HMG-box_SF"/>
    <property type="match status" value="1"/>
</dbReference>
<feature type="DNA-binding region" description="HMG box" evidence="1">
    <location>
        <begin position="205"/>
        <end position="257"/>
    </location>
</feature>
<dbReference type="Gene3D" id="1.10.30.10">
    <property type="entry name" value="High mobility group box domain"/>
    <property type="match status" value="2"/>
</dbReference>